<evidence type="ECO:0000256" key="2">
    <source>
        <dbReference type="ARBA" id="ARBA00022837"/>
    </source>
</evidence>
<comment type="cofactor">
    <cofactor evidence="6">
        <name>Ca(2+)</name>
        <dbReference type="ChEBI" id="CHEBI:29108"/>
    </cofactor>
    <text evidence="6">Binds 2 calcium ions per subunit.</text>
</comment>
<reference evidence="8 9" key="1">
    <citation type="submission" date="2022-01" db="EMBL/GenBank/DDBJ databases">
        <title>A chromosomal length assembly of Cordylochernes scorpioides.</title>
        <authorList>
            <person name="Zeh D."/>
            <person name="Zeh J."/>
        </authorList>
    </citation>
    <scope>NUCLEOTIDE SEQUENCE [LARGE SCALE GENOMIC DNA]</scope>
    <source>
        <strain evidence="8">IN4F17</strain>
        <tissue evidence="8">Whole Body</tissue>
    </source>
</reference>
<dbReference type="PANTHER" id="PTHR19277">
    <property type="entry name" value="PENTRAXIN"/>
    <property type="match status" value="1"/>
</dbReference>
<protein>
    <recommendedName>
        <fullName evidence="6">Pentraxin family member</fullName>
    </recommendedName>
</protein>
<proteinExistence type="inferred from homology"/>
<dbReference type="PROSITE" id="PS00289">
    <property type="entry name" value="PTX_1"/>
    <property type="match status" value="1"/>
</dbReference>
<evidence type="ECO:0000256" key="1">
    <source>
        <dbReference type="ARBA" id="ARBA00022723"/>
    </source>
</evidence>
<dbReference type="Proteomes" id="UP001235939">
    <property type="component" value="Chromosome 14"/>
</dbReference>
<gene>
    <name evidence="8" type="ORF">LAZ67_14003471</name>
</gene>
<dbReference type="SMART" id="SM00159">
    <property type="entry name" value="PTX"/>
    <property type="match status" value="1"/>
</dbReference>
<keyword evidence="3" id="KW-1015">Disulfide bond</keyword>
<evidence type="ECO:0000259" key="7">
    <source>
        <dbReference type="PROSITE" id="PS51828"/>
    </source>
</evidence>
<dbReference type="PRINTS" id="PR00895">
    <property type="entry name" value="PENTAXIN"/>
</dbReference>
<accession>A0ABY6L7N6</accession>
<dbReference type="InterPro" id="IPR051360">
    <property type="entry name" value="Neuronal_Pentraxin_Related"/>
</dbReference>
<keyword evidence="9" id="KW-1185">Reference proteome</keyword>
<dbReference type="EMBL" id="CP092876">
    <property type="protein sequence ID" value="UYV77163.1"/>
    <property type="molecule type" value="Genomic_DNA"/>
</dbReference>
<name>A0ABY6L7N6_9ARAC</name>
<sequence length="154" mass="16650">MINFYLNNSLFVLYVANNRFVTDVTATDGLWHHICVTWTSQNGDWAVYMDGAQKAYGTDLSPGVVIPGGGILVVGQDQDILGGGFNDPEAFMGEIAQLYVWPVELQPSDVMVLASTCAPYGMVEIFAWPDILGGLAGGLEPLPLVHFCRGQNPV</sequence>
<evidence type="ECO:0000256" key="5">
    <source>
        <dbReference type="PROSITE-ProRule" id="PRU01172"/>
    </source>
</evidence>
<dbReference type="SUPFAM" id="SSF49899">
    <property type="entry name" value="Concanavalin A-like lectins/glucanases"/>
    <property type="match status" value="1"/>
</dbReference>
<comment type="similarity">
    <text evidence="6">Belongs to the pentraxin family.</text>
</comment>
<evidence type="ECO:0000256" key="6">
    <source>
        <dbReference type="RuleBase" id="RU362112"/>
    </source>
</evidence>
<comment type="caution">
    <text evidence="5">Lacks conserved residue(s) required for the propagation of feature annotation.</text>
</comment>
<dbReference type="PANTHER" id="PTHR19277:SF125">
    <property type="entry name" value="B6"/>
    <property type="match status" value="1"/>
</dbReference>
<dbReference type="InterPro" id="IPR013320">
    <property type="entry name" value="ConA-like_dom_sf"/>
</dbReference>
<evidence type="ECO:0000256" key="4">
    <source>
        <dbReference type="ARBA" id="ARBA00023180"/>
    </source>
</evidence>
<evidence type="ECO:0000313" key="9">
    <source>
        <dbReference type="Proteomes" id="UP001235939"/>
    </source>
</evidence>
<keyword evidence="1 6" id="KW-0479">Metal-binding</keyword>
<dbReference type="PROSITE" id="PS51828">
    <property type="entry name" value="PTX_2"/>
    <property type="match status" value="1"/>
</dbReference>
<dbReference type="InterPro" id="IPR001759">
    <property type="entry name" value="PTX_dom"/>
</dbReference>
<dbReference type="Pfam" id="PF00354">
    <property type="entry name" value="Pentaxin"/>
    <property type="match status" value="1"/>
</dbReference>
<feature type="domain" description="Pentraxin (PTX)" evidence="7">
    <location>
        <begin position="1"/>
        <end position="148"/>
    </location>
</feature>
<comment type="subcellular location">
    <subcellularLocation>
        <location evidence="6">Secreted</location>
    </subcellularLocation>
</comment>
<comment type="subunit">
    <text evidence="6">Homopentamer. Pentaxin (or pentraxin) have a discoid arrangement of 5 non-covalently bound subunits.</text>
</comment>
<keyword evidence="2 6" id="KW-0106">Calcium</keyword>
<keyword evidence="4" id="KW-0325">Glycoprotein</keyword>
<dbReference type="Gene3D" id="2.60.120.200">
    <property type="match status" value="1"/>
</dbReference>
<evidence type="ECO:0000256" key="3">
    <source>
        <dbReference type="ARBA" id="ARBA00023157"/>
    </source>
</evidence>
<evidence type="ECO:0000313" key="8">
    <source>
        <dbReference type="EMBL" id="UYV77163.1"/>
    </source>
</evidence>
<dbReference type="InterPro" id="IPR030476">
    <property type="entry name" value="Pentaxin_CS"/>
</dbReference>
<organism evidence="8 9">
    <name type="scientific">Cordylochernes scorpioides</name>
    <dbReference type="NCBI Taxonomy" id="51811"/>
    <lineage>
        <taxon>Eukaryota</taxon>
        <taxon>Metazoa</taxon>
        <taxon>Ecdysozoa</taxon>
        <taxon>Arthropoda</taxon>
        <taxon>Chelicerata</taxon>
        <taxon>Arachnida</taxon>
        <taxon>Pseudoscorpiones</taxon>
        <taxon>Cheliferoidea</taxon>
        <taxon>Chernetidae</taxon>
        <taxon>Cordylochernes</taxon>
    </lineage>
</organism>